<keyword evidence="1" id="KW-0472">Membrane</keyword>
<protein>
    <submittedName>
        <fullName evidence="2">O-antigen polysaccharide polymerase Wzy</fullName>
    </submittedName>
</protein>
<gene>
    <name evidence="2" type="ORF">C1872_10480</name>
</gene>
<dbReference type="AlphaFoldDB" id="A0A369MPA6"/>
<evidence type="ECO:0000313" key="3">
    <source>
        <dbReference type="Proteomes" id="UP000253752"/>
    </source>
</evidence>
<accession>A0A369MPA6</accession>
<dbReference type="EMBL" id="PPTX01000016">
    <property type="protein sequence ID" value="RDB78113.1"/>
    <property type="molecule type" value="Genomic_DNA"/>
</dbReference>
<dbReference type="Proteomes" id="UP000253752">
    <property type="component" value="Unassembled WGS sequence"/>
</dbReference>
<dbReference type="GeneID" id="69510104"/>
<feature type="transmembrane region" description="Helical" evidence="1">
    <location>
        <begin position="6"/>
        <end position="26"/>
    </location>
</feature>
<dbReference type="NCBIfam" id="TIGR04370">
    <property type="entry name" value="glyco_rpt_poly"/>
    <property type="match status" value="1"/>
</dbReference>
<reference evidence="2 3" key="1">
    <citation type="journal article" date="2018" name="Elife">
        <title>Discovery and characterization of a prevalent human gut bacterial enzyme sufficient for the inactivation of a family of plant toxins.</title>
        <authorList>
            <person name="Koppel N."/>
            <person name="Bisanz J.E."/>
            <person name="Pandelia M.E."/>
            <person name="Turnbaugh P.J."/>
            <person name="Balskus E.P."/>
        </authorList>
    </citation>
    <scope>NUCLEOTIDE SEQUENCE [LARGE SCALE GENOMIC DNA]</scope>
    <source>
        <strain evidence="2 3">MR1 #12</strain>
    </source>
</reference>
<feature type="transmembrane region" description="Helical" evidence="1">
    <location>
        <begin position="321"/>
        <end position="344"/>
    </location>
</feature>
<feature type="transmembrane region" description="Helical" evidence="1">
    <location>
        <begin position="356"/>
        <end position="378"/>
    </location>
</feature>
<organism evidence="2 3">
    <name type="scientific">Eggerthella lenta</name>
    <name type="common">Eubacterium lentum</name>
    <dbReference type="NCBI Taxonomy" id="84112"/>
    <lineage>
        <taxon>Bacteria</taxon>
        <taxon>Bacillati</taxon>
        <taxon>Actinomycetota</taxon>
        <taxon>Coriobacteriia</taxon>
        <taxon>Eggerthellales</taxon>
        <taxon>Eggerthellaceae</taxon>
        <taxon>Eggerthella</taxon>
    </lineage>
</organism>
<feature type="transmembrane region" description="Helical" evidence="1">
    <location>
        <begin position="63"/>
        <end position="85"/>
    </location>
</feature>
<feature type="transmembrane region" description="Helical" evidence="1">
    <location>
        <begin position="177"/>
        <end position="205"/>
    </location>
</feature>
<feature type="transmembrane region" description="Helical" evidence="1">
    <location>
        <begin position="147"/>
        <end position="165"/>
    </location>
</feature>
<keyword evidence="1" id="KW-0812">Transmembrane</keyword>
<feature type="transmembrane region" description="Helical" evidence="1">
    <location>
        <begin position="38"/>
        <end position="57"/>
    </location>
</feature>
<feature type="transmembrane region" description="Helical" evidence="1">
    <location>
        <begin position="106"/>
        <end position="127"/>
    </location>
</feature>
<sequence length="424" mass="47155">MMAENGIIYVAFYAELYILISIVLLLKTKVDLCNPAFIFWSAYTVLLGLGPVVYGFYRSNFVFVYNYYLVILAPLAAFVLGNYVLSCSKKPKGRDRHIRTYPFDRNIVLLVAYVVGVGAGALFLLRSGLSFTTSDFESSRITAQSGMGPYLYLNGMLVLVVPLLFDQVLKARFPKKTFMLLTAMAITIFLCRGSRTLAILPFAIMALQYLTYKKMKLGVHFSLLVFGVIVLVTASVLRGTLNSEASLGDYFVNFFGVLTYNLNTQFKFFPDRIDYMLGSTFFMSFNLLLPGAGQDFTMWLKEAMGQTFAGGGVTPSIVGEFYINFGMVGVFCGMFIMGGVANFLEEIAQKSFRHRVFVYYLIVLLALVVYGGFSTYLLSLSLNTIAYFAISLLSSGDDLPESYRVEPKGLPYAARAADASGRLR</sequence>
<evidence type="ECO:0000256" key="1">
    <source>
        <dbReference type="SAM" id="Phobius"/>
    </source>
</evidence>
<comment type="caution">
    <text evidence="2">The sequence shown here is derived from an EMBL/GenBank/DDBJ whole genome shotgun (WGS) entry which is preliminary data.</text>
</comment>
<dbReference type="RefSeq" id="WP_009305119.1">
    <property type="nucleotide sequence ID" value="NZ_CABHNG010000003.1"/>
</dbReference>
<feature type="transmembrane region" description="Helical" evidence="1">
    <location>
        <begin position="275"/>
        <end position="293"/>
    </location>
</feature>
<name>A0A369MPA6_EGGLN</name>
<proteinExistence type="predicted"/>
<keyword evidence="1" id="KW-1133">Transmembrane helix</keyword>
<evidence type="ECO:0000313" key="2">
    <source>
        <dbReference type="EMBL" id="RDB78113.1"/>
    </source>
</evidence>
<feature type="transmembrane region" description="Helical" evidence="1">
    <location>
        <begin position="217"/>
        <end position="237"/>
    </location>
</feature>